<dbReference type="Proteomes" id="UP001054252">
    <property type="component" value="Unassembled WGS sequence"/>
</dbReference>
<comment type="caution">
    <text evidence="1">The sequence shown here is derived from an EMBL/GenBank/DDBJ whole genome shotgun (WGS) entry which is preliminary data.</text>
</comment>
<organism evidence="1 2">
    <name type="scientific">Rubroshorea leprosula</name>
    <dbReference type="NCBI Taxonomy" id="152421"/>
    <lineage>
        <taxon>Eukaryota</taxon>
        <taxon>Viridiplantae</taxon>
        <taxon>Streptophyta</taxon>
        <taxon>Embryophyta</taxon>
        <taxon>Tracheophyta</taxon>
        <taxon>Spermatophyta</taxon>
        <taxon>Magnoliopsida</taxon>
        <taxon>eudicotyledons</taxon>
        <taxon>Gunneridae</taxon>
        <taxon>Pentapetalae</taxon>
        <taxon>rosids</taxon>
        <taxon>malvids</taxon>
        <taxon>Malvales</taxon>
        <taxon>Dipterocarpaceae</taxon>
        <taxon>Rubroshorea</taxon>
    </lineage>
</organism>
<reference evidence="1 2" key="1">
    <citation type="journal article" date="2021" name="Commun. Biol.">
        <title>The genome of Shorea leprosula (Dipterocarpaceae) highlights the ecological relevance of drought in aseasonal tropical rainforests.</title>
        <authorList>
            <person name="Ng K.K.S."/>
            <person name="Kobayashi M.J."/>
            <person name="Fawcett J.A."/>
            <person name="Hatakeyama M."/>
            <person name="Paape T."/>
            <person name="Ng C.H."/>
            <person name="Ang C.C."/>
            <person name="Tnah L.H."/>
            <person name="Lee C.T."/>
            <person name="Nishiyama T."/>
            <person name="Sese J."/>
            <person name="O'Brien M.J."/>
            <person name="Copetti D."/>
            <person name="Mohd Noor M.I."/>
            <person name="Ong R.C."/>
            <person name="Putra M."/>
            <person name="Sireger I.Z."/>
            <person name="Indrioko S."/>
            <person name="Kosugi Y."/>
            <person name="Izuno A."/>
            <person name="Isagi Y."/>
            <person name="Lee S.L."/>
            <person name="Shimizu K.K."/>
        </authorList>
    </citation>
    <scope>NUCLEOTIDE SEQUENCE [LARGE SCALE GENOMIC DNA]</scope>
    <source>
        <strain evidence="1">214</strain>
    </source>
</reference>
<gene>
    <name evidence="1" type="ORF">SLEP1_g11432</name>
</gene>
<proteinExistence type="predicted"/>
<evidence type="ECO:0000313" key="1">
    <source>
        <dbReference type="EMBL" id="GKU98422.1"/>
    </source>
</evidence>
<name>A0AAV5IBB4_9ROSI</name>
<evidence type="ECO:0000313" key="2">
    <source>
        <dbReference type="Proteomes" id="UP001054252"/>
    </source>
</evidence>
<keyword evidence="2" id="KW-1185">Reference proteome</keyword>
<dbReference type="EMBL" id="BPVZ01000012">
    <property type="protein sequence ID" value="GKU98422.1"/>
    <property type="molecule type" value="Genomic_DNA"/>
</dbReference>
<sequence>MDQRTEKGLPVPKLEDNGFNNCKRFLNTDEAAEGGWKVTGCVNLKVAWLEVTRAGIWLLLVIMEKSLPEVVVGNTESGATQICGGMKLAGEKNCNSHKGEEDALGQAALSAGKGYADW</sequence>
<protein>
    <submittedName>
        <fullName evidence="1">Uncharacterized protein</fullName>
    </submittedName>
</protein>
<accession>A0AAV5IBB4</accession>
<dbReference type="AlphaFoldDB" id="A0AAV5IBB4"/>